<dbReference type="AlphaFoldDB" id="A0A5N5EKX3"/>
<sequence length="88" mass="9786">MDGQWAVVVGAALSASGAVVGALTTWVSARLQTRVQLKVAELQHTATQTAETINRKRAAYSDLVLAVDTVRRQKRMVRQHLRRHVRQP</sequence>
<gene>
    <name evidence="2" type="ORF">F5983_16945</name>
</gene>
<evidence type="ECO:0000313" key="3">
    <source>
        <dbReference type="Proteomes" id="UP000326907"/>
    </source>
</evidence>
<comment type="caution">
    <text evidence="2">The sequence shown here is derived from an EMBL/GenBank/DDBJ whole genome shotgun (WGS) entry which is preliminary data.</text>
</comment>
<dbReference type="EMBL" id="VYUA01000013">
    <property type="protein sequence ID" value="KAB2591475.1"/>
    <property type="molecule type" value="Genomic_DNA"/>
</dbReference>
<name>A0A5N5EKX3_9ACTN</name>
<feature type="transmembrane region" description="Helical" evidence="1">
    <location>
        <begin position="6"/>
        <end position="29"/>
    </location>
</feature>
<keyword evidence="1" id="KW-1133">Transmembrane helix</keyword>
<reference evidence="2 3" key="1">
    <citation type="submission" date="2019-09" db="EMBL/GenBank/DDBJ databases">
        <authorList>
            <person name="Liu P."/>
        </authorList>
    </citation>
    <scope>NUCLEOTIDE SEQUENCE [LARGE SCALE GENOMIC DNA]</scope>
    <source>
        <strain evidence="2 3">TRM68085</strain>
    </source>
</reference>
<protein>
    <submittedName>
        <fullName evidence="2">Uncharacterized protein</fullName>
    </submittedName>
</protein>
<accession>A0A5N5EKX3</accession>
<dbReference type="Proteomes" id="UP000326907">
    <property type="component" value="Unassembled WGS sequence"/>
</dbReference>
<keyword evidence="1" id="KW-0812">Transmembrane</keyword>
<dbReference type="RefSeq" id="WP_151511059.1">
    <property type="nucleotide sequence ID" value="NZ_VYUA01000013.1"/>
</dbReference>
<keyword evidence="3" id="KW-1185">Reference proteome</keyword>
<evidence type="ECO:0000313" key="2">
    <source>
        <dbReference type="EMBL" id="KAB2591475.1"/>
    </source>
</evidence>
<keyword evidence="1" id="KW-0472">Membrane</keyword>
<proteinExistence type="predicted"/>
<evidence type="ECO:0000256" key="1">
    <source>
        <dbReference type="SAM" id="Phobius"/>
    </source>
</evidence>
<organism evidence="2 3">
    <name type="scientific">Streptomyces arboris</name>
    <dbReference type="NCBI Taxonomy" id="2600619"/>
    <lineage>
        <taxon>Bacteria</taxon>
        <taxon>Bacillati</taxon>
        <taxon>Actinomycetota</taxon>
        <taxon>Actinomycetes</taxon>
        <taxon>Kitasatosporales</taxon>
        <taxon>Streptomycetaceae</taxon>
        <taxon>Streptomyces</taxon>
    </lineage>
</organism>